<evidence type="ECO:0000259" key="5">
    <source>
        <dbReference type="Pfam" id="PF01420"/>
    </source>
</evidence>
<sequence>MSEKMKDSGVSWIGEIPEGWEVKKFKYFFETTKGLSITKEKLTDKGIPVISYGQIHSKYGRKVDSTKDLLPFVPEDYLRYKQALLTKGNFIFADTSEDIEGSGNFSTRTDGEGRLFAGYHTIIARLLDTKNNDFRYFMYLFDSEWFRNQIRHSVSGVKVFSITQSILKNTTILFPISLAEQKAVADYLDKQTSKFDQAQKLLKDEIERLRAYKKSLIYETVTKGLDKNVQFKDSGMDWIGEIPEDWEVSPLKFLTTKIGSGKTPLGGAETYLDEGIMLLRSQNIYSEALRLDDVVRISEEVFREMQSTSVNKNDVLLNITGASIGRVGFYDLDEKANVNQHVSIIRTKIDFLSPKYLFYVLQSSVGQNYISTYQFGGNREGLNFQQIGNFRLPVPELTIQEEISKYLDEKTNKIDQIIKIKEQQLTNLSEQRKTLIYEVVTGKRKINV</sequence>
<dbReference type="GO" id="GO:0016787">
    <property type="term" value="F:hydrolase activity"/>
    <property type="evidence" value="ECO:0007669"/>
    <property type="project" value="UniProtKB-KW"/>
</dbReference>
<evidence type="ECO:0000256" key="4">
    <source>
        <dbReference type="SAM" id="Coils"/>
    </source>
</evidence>
<dbReference type="SUPFAM" id="SSF116734">
    <property type="entry name" value="DNA methylase specificity domain"/>
    <property type="match status" value="2"/>
</dbReference>
<dbReference type="PANTHER" id="PTHR30408:SF12">
    <property type="entry name" value="TYPE I RESTRICTION ENZYME MJAVIII SPECIFICITY SUBUNIT"/>
    <property type="match status" value="1"/>
</dbReference>
<name>A0ABV4D3A8_9LACT</name>
<dbReference type="Gene3D" id="3.90.220.20">
    <property type="entry name" value="DNA methylase specificity domains"/>
    <property type="match status" value="2"/>
</dbReference>
<evidence type="ECO:0000313" key="7">
    <source>
        <dbReference type="Proteomes" id="UP001565283"/>
    </source>
</evidence>
<keyword evidence="6" id="KW-0378">Hydrolase</keyword>
<feature type="domain" description="Type I restriction modification DNA specificity" evidence="5">
    <location>
        <begin position="243"/>
        <end position="425"/>
    </location>
</feature>
<keyword evidence="6" id="KW-0255">Endonuclease</keyword>
<keyword evidence="4" id="KW-0175">Coiled coil</keyword>
<proteinExistence type="inferred from homology"/>
<dbReference type="GO" id="GO:0004519">
    <property type="term" value="F:endonuclease activity"/>
    <property type="evidence" value="ECO:0007669"/>
    <property type="project" value="UniProtKB-KW"/>
</dbReference>
<keyword evidence="6" id="KW-0540">Nuclease</keyword>
<protein>
    <submittedName>
        <fullName evidence="6">Restriction endonuclease subunit S</fullName>
        <ecNumber evidence="6">3.1.21.-</ecNumber>
    </submittedName>
</protein>
<keyword evidence="3" id="KW-0238">DNA-binding</keyword>
<dbReference type="InterPro" id="IPR044946">
    <property type="entry name" value="Restrct_endonuc_typeI_TRD_sf"/>
</dbReference>
<dbReference type="EMBL" id="JBCLSH010000026">
    <property type="protein sequence ID" value="MEY8444030.1"/>
    <property type="molecule type" value="Genomic_DNA"/>
</dbReference>
<dbReference type="Pfam" id="PF01420">
    <property type="entry name" value="Methylase_S"/>
    <property type="match status" value="2"/>
</dbReference>
<dbReference type="InterPro" id="IPR000055">
    <property type="entry name" value="Restrct_endonuc_typeI_TRD"/>
</dbReference>
<organism evidence="6 7">
    <name type="scientific">Lactococcus ileimucosae</name>
    <dbReference type="NCBI Taxonomy" id="2941329"/>
    <lineage>
        <taxon>Bacteria</taxon>
        <taxon>Bacillati</taxon>
        <taxon>Bacillota</taxon>
        <taxon>Bacilli</taxon>
        <taxon>Lactobacillales</taxon>
        <taxon>Streptococcaceae</taxon>
        <taxon>Lactococcus</taxon>
    </lineage>
</organism>
<evidence type="ECO:0000313" key="6">
    <source>
        <dbReference type="EMBL" id="MEY8444030.1"/>
    </source>
</evidence>
<feature type="domain" description="Type I restriction modification DNA specificity" evidence="5">
    <location>
        <begin position="17"/>
        <end position="207"/>
    </location>
</feature>
<comment type="similarity">
    <text evidence="1">Belongs to the type-I restriction system S methylase family.</text>
</comment>
<dbReference type="InterPro" id="IPR052021">
    <property type="entry name" value="Type-I_RS_S_subunit"/>
</dbReference>
<evidence type="ECO:0000256" key="1">
    <source>
        <dbReference type="ARBA" id="ARBA00010923"/>
    </source>
</evidence>
<keyword evidence="2" id="KW-0680">Restriction system</keyword>
<dbReference type="RefSeq" id="WP_369948542.1">
    <property type="nucleotide sequence ID" value="NZ_JBCLSH010000026.1"/>
</dbReference>
<dbReference type="PANTHER" id="PTHR30408">
    <property type="entry name" value="TYPE-1 RESTRICTION ENZYME ECOKI SPECIFICITY PROTEIN"/>
    <property type="match status" value="1"/>
</dbReference>
<feature type="coiled-coil region" evidence="4">
    <location>
        <begin position="188"/>
        <end position="215"/>
    </location>
</feature>
<comment type="caution">
    <text evidence="6">The sequence shown here is derived from an EMBL/GenBank/DDBJ whole genome shotgun (WGS) entry which is preliminary data.</text>
</comment>
<gene>
    <name evidence="6" type="ORF">AALA52_07235</name>
</gene>
<evidence type="ECO:0000256" key="2">
    <source>
        <dbReference type="ARBA" id="ARBA00022747"/>
    </source>
</evidence>
<keyword evidence="7" id="KW-1185">Reference proteome</keyword>
<accession>A0ABV4D3A8</accession>
<reference evidence="6 7" key="1">
    <citation type="submission" date="2024-03" db="EMBL/GenBank/DDBJ databases">
        <title>Mouse gut bacterial collection (mGBC) of GemPharmatech.</title>
        <authorList>
            <person name="He Y."/>
            <person name="Dong L."/>
            <person name="Wu D."/>
            <person name="Gao X."/>
            <person name="Lin Z."/>
        </authorList>
    </citation>
    <scope>NUCLEOTIDE SEQUENCE [LARGE SCALE GENOMIC DNA]</scope>
    <source>
        <strain evidence="6 7">61-15</strain>
    </source>
</reference>
<dbReference type="EC" id="3.1.21.-" evidence="6"/>
<evidence type="ECO:0000256" key="3">
    <source>
        <dbReference type="ARBA" id="ARBA00023125"/>
    </source>
</evidence>
<dbReference type="Proteomes" id="UP001565283">
    <property type="component" value="Unassembled WGS sequence"/>
</dbReference>